<feature type="compositionally biased region" description="Basic and acidic residues" evidence="1">
    <location>
        <begin position="38"/>
        <end position="51"/>
    </location>
</feature>
<accession>A0A6J6LFB8</accession>
<reference evidence="2" key="1">
    <citation type="submission" date="2020-05" db="EMBL/GenBank/DDBJ databases">
        <authorList>
            <person name="Chiriac C."/>
            <person name="Salcher M."/>
            <person name="Ghai R."/>
            <person name="Kavagutti S V."/>
        </authorList>
    </citation>
    <scope>NUCLEOTIDE SEQUENCE</scope>
</reference>
<dbReference type="EMBL" id="CAEZWM010000105">
    <property type="protein sequence ID" value="CAB4659898.1"/>
    <property type="molecule type" value="Genomic_DNA"/>
</dbReference>
<sequence>MAWEDIRDDRESGRHDRCATNPHESTNSNQPIRCGNKGRTERAETKEDESNLQRTTPTKSITKRACGEKQAGKDESVRIDDPLNLALGYPKVANDCWDGNIENRVVEHDYKQAEAENSKDQPTPRIGMLLYSRCSRLSGVHLLLPGGKWVWHFVEEFVSR</sequence>
<feature type="region of interest" description="Disordered" evidence="1">
    <location>
        <begin position="1"/>
        <end position="75"/>
    </location>
</feature>
<evidence type="ECO:0000313" key="2">
    <source>
        <dbReference type="EMBL" id="CAB4659898.1"/>
    </source>
</evidence>
<proteinExistence type="predicted"/>
<feature type="compositionally biased region" description="Basic and acidic residues" evidence="1">
    <location>
        <begin position="1"/>
        <end position="18"/>
    </location>
</feature>
<gene>
    <name evidence="2" type="ORF">UFOPK2242_00902</name>
</gene>
<evidence type="ECO:0000256" key="1">
    <source>
        <dbReference type="SAM" id="MobiDB-lite"/>
    </source>
</evidence>
<feature type="compositionally biased region" description="Polar residues" evidence="1">
    <location>
        <begin position="22"/>
        <end position="31"/>
    </location>
</feature>
<name>A0A6J6LFB8_9ZZZZ</name>
<dbReference type="AlphaFoldDB" id="A0A6J6LFB8"/>
<protein>
    <submittedName>
        <fullName evidence="2">Unannotated protein</fullName>
    </submittedName>
</protein>
<organism evidence="2">
    <name type="scientific">freshwater metagenome</name>
    <dbReference type="NCBI Taxonomy" id="449393"/>
    <lineage>
        <taxon>unclassified sequences</taxon>
        <taxon>metagenomes</taxon>
        <taxon>ecological metagenomes</taxon>
    </lineage>
</organism>
<feature type="compositionally biased region" description="Basic and acidic residues" evidence="1">
    <location>
        <begin position="65"/>
        <end position="75"/>
    </location>
</feature>